<dbReference type="EMBL" id="JH711589">
    <property type="protein sequence ID" value="EIW75281.1"/>
    <property type="molecule type" value="Genomic_DNA"/>
</dbReference>
<sequence>MPSFSKVFFLFAAVSVVAALPPTVVKRQAELPASPPIPTPSPPAVPGVAKRQLLGDLPLGPIVSPWVNGVGEVVYPFGEQI</sequence>
<keyword evidence="3" id="KW-1185">Reference proteome</keyword>
<dbReference type="RefSeq" id="XP_007774689.1">
    <property type="nucleotide sequence ID" value="XM_007776499.1"/>
</dbReference>
<evidence type="ECO:0000313" key="2">
    <source>
        <dbReference type="EMBL" id="EIW75281.1"/>
    </source>
</evidence>
<dbReference type="GeneID" id="19204079"/>
<name>A0A5M3M9E3_CONPW</name>
<keyword evidence="1" id="KW-0732">Signal</keyword>
<organism evidence="2 3">
    <name type="scientific">Coniophora puteana (strain RWD-64-598)</name>
    <name type="common">Brown rot fungus</name>
    <dbReference type="NCBI Taxonomy" id="741705"/>
    <lineage>
        <taxon>Eukaryota</taxon>
        <taxon>Fungi</taxon>
        <taxon>Dikarya</taxon>
        <taxon>Basidiomycota</taxon>
        <taxon>Agaricomycotina</taxon>
        <taxon>Agaricomycetes</taxon>
        <taxon>Agaricomycetidae</taxon>
        <taxon>Boletales</taxon>
        <taxon>Coniophorineae</taxon>
        <taxon>Coniophoraceae</taxon>
        <taxon>Coniophora</taxon>
    </lineage>
</organism>
<comment type="caution">
    <text evidence="2">The sequence shown here is derived from an EMBL/GenBank/DDBJ whole genome shotgun (WGS) entry which is preliminary data.</text>
</comment>
<reference evidence="3" key="1">
    <citation type="journal article" date="2012" name="Science">
        <title>The Paleozoic origin of enzymatic lignin decomposition reconstructed from 31 fungal genomes.</title>
        <authorList>
            <person name="Floudas D."/>
            <person name="Binder M."/>
            <person name="Riley R."/>
            <person name="Barry K."/>
            <person name="Blanchette R.A."/>
            <person name="Henrissat B."/>
            <person name="Martinez A.T."/>
            <person name="Otillar R."/>
            <person name="Spatafora J.W."/>
            <person name="Yadav J.S."/>
            <person name="Aerts A."/>
            <person name="Benoit I."/>
            <person name="Boyd A."/>
            <person name="Carlson A."/>
            <person name="Copeland A."/>
            <person name="Coutinho P.M."/>
            <person name="de Vries R.P."/>
            <person name="Ferreira P."/>
            <person name="Findley K."/>
            <person name="Foster B."/>
            <person name="Gaskell J."/>
            <person name="Glotzer D."/>
            <person name="Gorecki P."/>
            <person name="Heitman J."/>
            <person name="Hesse C."/>
            <person name="Hori C."/>
            <person name="Igarashi K."/>
            <person name="Jurgens J.A."/>
            <person name="Kallen N."/>
            <person name="Kersten P."/>
            <person name="Kohler A."/>
            <person name="Kuees U."/>
            <person name="Kumar T.K.A."/>
            <person name="Kuo A."/>
            <person name="LaButti K."/>
            <person name="Larrondo L.F."/>
            <person name="Lindquist E."/>
            <person name="Ling A."/>
            <person name="Lombard V."/>
            <person name="Lucas S."/>
            <person name="Lundell T."/>
            <person name="Martin R."/>
            <person name="McLaughlin D.J."/>
            <person name="Morgenstern I."/>
            <person name="Morin E."/>
            <person name="Murat C."/>
            <person name="Nagy L.G."/>
            <person name="Nolan M."/>
            <person name="Ohm R.A."/>
            <person name="Patyshakuliyeva A."/>
            <person name="Rokas A."/>
            <person name="Ruiz-Duenas F.J."/>
            <person name="Sabat G."/>
            <person name="Salamov A."/>
            <person name="Samejima M."/>
            <person name="Schmutz J."/>
            <person name="Slot J.C."/>
            <person name="St John F."/>
            <person name="Stenlid J."/>
            <person name="Sun H."/>
            <person name="Sun S."/>
            <person name="Syed K."/>
            <person name="Tsang A."/>
            <person name="Wiebenga A."/>
            <person name="Young D."/>
            <person name="Pisabarro A."/>
            <person name="Eastwood D.C."/>
            <person name="Martin F."/>
            <person name="Cullen D."/>
            <person name="Grigoriev I.V."/>
            <person name="Hibbett D.S."/>
        </authorList>
    </citation>
    <scope>NUCLEOTIDE SEQUENCE [LARGE SCALE GENOMIC DNA]</scope>
    <source>
        <strain evidence="3">RWD-64-598 SS2</strain>
    </source>
</reference>
<evidence type="ECO:0000313" key="3">
    <source>
        <dbReference type="Proteomes" id="UP000053558"/>
    </source>
</evidence>
<feature type="chain" id="PRO_5024400098" evidence="1">
    <location>
        <begin position="20"/>
        <end position="81"/>
    </location>
</feature>
<feature type="signal peptide" evidence="1">
    <location>
        <begin position="1"/>
        <end position="19"/>
    </location>
</feature>
<dbReference type="KEGG" id="cput:CONPUDRAFT_159407"/>
<gene>
    <name evidence="2" type="ORF">CONPUDRAFT_159407</name>
</gene>
<dbReference type="Proteomes" id="UP000053558">
    <property type="component" value="Unassembled WGS sequence"/>
</dbReference>
<protein>
    <submittedName>
        <fullName evidence="2">Uncharacterized protein</fullName>
    </submittedName>
</protein>
<accession>A0A5M3M9E3</accession>
<evidence type="ECO:0000256" key="1">
    <source>
        <dbReference type="SAM" id="SignalP"/>
    </source>
</evidence>
<proteinExistence type="predicted"/>
<dbReference type="AlphaFoldDB" id="A0A5M3M9E3"/>